<sequence length="142" mass="15852">MANLSLHPIWHTLMPAHEHVVCLSTHTLSALAIYLIITKTPPLGRPFAKYLLLLQVLVTFVDFDFGFLFCPIPLYPAPGALCYGVLCTVFNASGHIGMLFLVFAFFYPLLIASTLCFWSFLTWLTPQSIPKPEGSAEIFTIM</sequence>
<organism evidence="1 2">
    <name type="scientific">Pristionchus pacificus</name>
    <name type="common">Parasitic nematode worm</name>
    <dbReference type="NCBI Taxonomy" id="54126"/>
    <lineage>
        <taxon>Eukaryota</taxon>
        <taxon>Metazoa</taxon>
        <taxon>Ecdysozoa</taxon>
        <taxon>Nematoda</taxon>
        <taxon>Chromadorea</taxon>
        <taxon>Rhabditida</taxon>
        <taxon>Rhabditina</taxon>
        <taxon>Diplogasteromorpha</taxon>
        <taxon>Diplogasteroidea</taxon>
        <taxon>Neodiplogasteridae</taxon>
        <taxon>Pristionchus</taxon>
    </lineage>
</organism>
<reference evidence="1" key="2">
    <citation type="submission" date="2022-06" db="UniProtKB">
        <authorList>
            <consortium name="EnsemblMetazoa"/>
        </authorList>
    </citation>
    <scope>IDENTIFICATION</scope>
    <source>
        <strain evidence="1">PS312</strain>
    </source>
</reference>
<accession>A0A2A6CN65</accession>
<dbReference type="Proteomes" id="UP000005239">
    <property type="component" value="Unassembled WGS sequence"/>
</dbReference>
<evidence type="ECO:0000313" key="1">
    <source>
        <dbReference type="EnsemblMetazoa" id="PPA41089.1"/>
    </source>
</evidence>
<dbReference type="EnsemblMetazoa" id="PPA41089.1">
    <property type="protein sequence ID" value="PPA41089.1"/>
    <property type="gene ID" value="WBGene00279458"/>
</dbReference>
<dbReference type="AlphaFoldDB" id="A0A2A6CN65"/>
<accession>A0A8R1UXH9</accession>
<dbReference type="Pfam" id="PF10327">
    <property type="entry name" value="7TM_GPCR_Sri"/>
    <property type="match status" value="1"/>
</dbReference>
<dbReference type="PANTHER" id="PTHR45830:SF15">
    <property type="entry name" value="SERPENTINE RECEPTOR, CLASS I"/>
    <property type="match status" value="1"/>
</dbReference>
<reference evidence="2" key="1">
    <citation type="journal article" date="2008" name="Nat. Genet.">
        <title>The Pristionchus pacificus genome provides a unique perspective on nematode lifestyle and parasitism.</title>
        <authorList>
            <person name="Dieterich C."/>
            <person name="Clifton S.W."/>
            <person name="Schuster L.N."/>
            <person name="Chinwalla A."/>
            <person name="Delehaunty K."/>
            <person name="Dinkelacker I."/>
            <person name="Fulton L."/>
            <person name="Fulton R."/>
            <person name="Godfrey J."/>
            <person name="Minx P."/>
            <person name="Mitreva M."/>
            <person name="Roeseler W."/>
            <person name="Tian H."/>
            <person name="Witte H."/>
            <person name="Yang S.P."/>
            <person name="Wilson R.K."/>
            <person name="Sommer R.J."/>
        </authorList>
    </citation>
    <scope>NUCLEOTIDE SEQUENCE [LARGE SCALE GENOMIC DNA]</scope>
    <source>
        <strain evidence="2">PS312</strain>
    </source>
</reference>
<proteinExistence type="predicted"/>
<protein>
    <submittedName>
        <fullName evidence="1">G protein-coupled receptor</fullName>
    </submittedName>
</protein>
<dbReference type="PANTHER" id="PTHR45830">
    <property type="entry name" value="SERPENTINE RECEPTOR, CLASS I"/>
    <property type="match status" value="1"/>
</dbReference>
<dbReference type="OrthoDB" id="5814011at2759"/>
<keyword evidence="2" id="KW-1185">Reference proteome</keyword>
<name>A0A2A6CN65_PRIPA</name>
<dbReference type="InterPro" id="IPR019429">
    <property type="entry name" value="7TM_GPCR_serpentine_rcpt_Sri"/>
</dbReference>
<gene>
    <name evidence="1" type="primary">WBGene00279458</name>
</gene>
<evidence type="ECO:0000313" key="2">
    <source>
        <dbReference type="Proteomes" id="UP000005239"/>
    </source>
</evidence>